<evidence type="ECO:0000256" key="4">
    <source>
        <dbReference type="RuleBase" id="RU361185"/>
    </source>
</evidence>
<dbReference type="Pfam" id="PF01055">
    <property type="entry name" value="Glyco_hydro_31_2nd"/>
    <property type="match status" value="1"/>
</dbReference>
<evidence type="ECO:0000313" key="6">
    <source>
        <dbReference type="EMBL" id="MPY12336.1"/>
    </source>
</evidence>
<evidence type="ECO:0000313" key="7">
    <source>
        <dbReference type="Proteomes" id="UP000326464"/>
    </source>
</evidence>
<name>A0A7X1NSR0_9MICC</name>
<keyword evidence="2 4" id="KW-0378">Hydrolase</keyword>
<dbReference type="InterPro" id="IPR000322">
    <property type="entry name" value="Glyco_hydro_31_TIM"/>
</dbReference>
<proteinExistence type="inferred from homology"/>
<keyword evidence="3 4" id="KW-0326">Glycosidase</keyword>
<dbReference type="Gene3D" id="3.20.20.80">
    <property type="entry name" value="Glycosidases"/>
    <property type="match status" value="1"/>
</dbReference>
<reference evidence="7" key="1">
    <citation type="submission" date="2019-07" db="EMBL/GenBank/DDBJ databases">
        <title>Arthrobacter KR32 sp. nov., isolated from mountain cheese made of cows milk.</title>
        <authorList>
            <person name="Flegler A."/>
        </authorList>
    </citation>
    <scope>NUCLEOTIDE SEQUENCE [LARGE SCALE GENOMIC DNA]</scope>
    <source>
        <strain evidence="7">KR32</strain>
    </source>
</reference>
<dbReference type="GO" id="GO:0005975">
    <property type="term" value="P:carbohydrate metabolic process"/>
    <property type="evidence" value="ECO:0007669"/>
    <property type="project" value="InterPro"/>
</dbReference>
<gene>
    <name evidence="6" type="ORF">FNH21_16750</name>
</gene>
<comment type="caution">
    <text evidence="6">The sequence shown here is derived from an EMBL/GenBank/DDBJ whole genome shotgun (WGS) entry which is preliminary data.</text>
</comment>
<organism evidence="6 7">
    <name type="scientific">Arthrobacter bussei</name>
    <dbReference type="NCBI Taxonomy" id="2594179"/>
    <lineage>
        <taxon>Bacteria</taxon>
        <taxon>Bacillati</taxon>
        <taxon>Actinomycetota</taxon>
        <taxon>Actinomycetes</taxon>
        <taxon>Micrococcales</taxon>
        <taxon>Micrococcaceae</taxon>
        <taxon>Arthrobacter</taxon>
    </lineage>
</organism>
<evidence type="ECO:0000256" key="1">
    <source>
        <dbReference type="ARBA" id="ARBA00007806"/>
    </source>
</evidence>
<feature type="domain" description="Glycoside hydrolase family 31 TIM barrel" evidence="5">
    <location>
        <begin position="36"/>
        <end position="91"/>
    </location>
</feature>
<dbReference type="SUPFAM" id="SSF51445">
    <property type="entry name" value="(Trans)glycosidases"/>
    <property type="match status" value="1"/>
</dbReference>
<accession>A0A7X1NSR0</accession>
<evidence type="ECO:0000256" key="2">
    <source>
        <dbReference type="ARBA" id="ARBA00022801"/>
    </source>
</evidence>
<dbReference type="RefSeq" id="WP_277819773.1">
    <property type="nucleotide sequence ID" value="NZ_VJXX01000036.1"/>
</dbReference>
<dbReference type="Proteomes" id="UP000326464">
    <property type="component" value="Unassembled WGS sequence"/>
</dbReference>
<dbReference type="InterPro" id="IPR017853">
    <property type="entry name" value="GH"/>
</dbReference>
<comment type="similarity">
    <text evidence="1 4">Belongs to the glycosyl hydrolase 31 family.</text>
</comment>
<protein>
    <submittedName>
        <fullName evidence="6">Alpha-xylosidase</fullName>
    </submittedName>
</protein>
<dbReference type="PANTHER" id="PTHR43053:SF4">
    <property type="entry name" value="MYOGENESIS-REGULATING GLYCOSIDASE"/>
    <property type="match status" value="1"/>
</dbReference>
<keyword evidence="7" id="KW-1185">Reference proteome</keyword>
<dbReference type="InterPro" id="IPR050985">
    <property type="entry name" value="Alpha-glycosidase_related"/>
</dbReference>
<dbReference type="EMBL" id="VJXX01000036">
    <property type="protein sequence ID" value="MPY12336.1"/>
    <property type="molecule type" value="Genomic_DNA"/>
</dbReference>
<feature type="non-terminal residue" evidence="6">
    <location>
        <position position="1"/>
    </location>
</feature>
<dbReference type="GO" id="GO:0004553">
    <property type="term" value="F:hydrolase activity, hydrolyzing O-glycosyl compounds"/>
    <property type="evidence" value="ECO:0007669"/>
    <property type="project" value="InterPro"/>
</dbReference>
<dbReference type="CDD" id="cd14752">
    <property type="entry name" value="GH31_N"/>
    <property type="match status" value="1"/>
</dbReference>
<dbReference type="PANTHER" id="PTHR43053">
    <property type="entry name" value="GLYCOSIDASE FAMILY 31"/>
    <property type="match status" value="1"/>
</dbReference>
<dbReference type="AlphaFoldDB" id="A0A7X1NSR0"/>
<feature type="non-terminal residue" evidence="6">
    <location>
        <position position="93"/>
    </location>
</feature>
<sequence length="93" mass="10864">ERVQFSVPGEALEYFVIHGPTPAEILERYTRLTGRPAHVPAWSYGLWLSTSFTTDYDEQTVAHFVDGMAERGLPLSVFHFDCFWMREFNWSDF</sequence>
<evidence type="ECO:0000256" key="3">
    <source>
        <dbReference type="ARBA" id="ARBA00023295"/>
    </source>
</evidence>
<evidence type="ECO:0000259" key="5">
    <source>
        <dbReference type="Pfam" id="PF01055"/>
    </source>
</evidence>